<keyword evidence="2" id="KW-1185">Reference proteome</keyword>
<gene>
    <name evidence="1" type="ORF">K239x_16340</name>
</gene>
<name>A0A517NRE1_9BACT</name>
<sequence length="49" mass="5215">MKSSRCERFEAGYERSEATGVLGGAVEIDSGGLEAPDGFNTICRLSLSF</sequence>
<dbReference type="AlphaFoldDB" id="A0A517NRE1"/>
<evidence type="ECO:0000313" key="1">
    <source>
        <dbReference type="EMBL" id="QDT09684.1"/>
    </source>
</evidence>
<dbReference type="EMBL" id="CP036526">
    <property type="protein sequence ID" value="QDT09684.1"/>
    <property type="molecule type" value="Genomic_DNA"/>
</dbReference>
<protein>
    <submittedName>
        <fullName evidence="1">Uncharacterized protein</fullName>
    </submittedName>
</protein>
<dbReference type="Proteomes" id="UP000319817">
    <property type="component" value="Chromosome"/>
</dbReference>
<evidence type="ECO:0000313" key="2">
    <source>
        <dbReference type="Proteomes" id="UP000319817"/>
    </source>
</evidence>
<organism evidence="1 2">
    <name type="scientific">Stieleria marina</name>
    <dbReference type="NCBI Taxonomy" id="1930275"/>
    <lineage>
        <taxon>Bacteria</taxon>
        <taxon>Pseudomonadati</taxon>
        <taxon>Planctomycetota</taxon>
        <taxon>Planctomycetia</taxon>
        <taxon>Pirellulales</taxon>
        <taxon>Pirellulaceae</taxon>
        <taxon>Stieleria</taxon>
    </lineage>
</organism>
<reference evidence="1 2" key="1">
    <citation type="submission" date="2019-02" db="EMBL/GenBank/DDBJ databases">
        <title>Deep-cultivation of Planctomycetes and their phenomic and genomic characterization uncovers novel biology.</title>
        <authorList>
            <person name="Wiegand S."/>
            <person name="Jogler M."/>
            <person name="Boedeker C."/>
            <person name="Pinto D."/>
            <person name="Vollmers J."/>
            <person name="Rivas-Marin E."/>
            <person name="Kohn T."/>
            <person name="Peeters S.H."/>
            <person name="Heuer A."/>
            <person name="Rast P."/>
            <person name="Oberbeckmann S."/>
            <person name="Bunk B."/>
            <person name="Jeske O."/>
            <person name="Meyerdierks A."/>
            <person name="Storesund J.E."/>
            <person name="Kallscheuer N."/>
            <person name="Luecker S."/>
            <person name="Lage O.M."/>
            <person name="Pohl T."/>
            <person name="Merkel B.J."/>
            <person name="Hornburger P."/>
            <person name="Mueller R.-W."/>
            <person name="Bruemmer F."/>
            <person name="Labrenz M."/>
            <person name="Spormann A.M."/>
            <person name="Op den Camp H."/>
            <person name="Overmann J."/>
            <person name="Amann R."/>
            <person name="Jetten M.S.M."/>
            <person name="Mascher T."/>
            <person name="Medema M.H."/>
            <person name="Devos D.P."/>
            <person name="Kaster A.-K."/>
            <person name="Ovreas L."/>
            <person name="Rohde M."/>
            <person name="Galperin M.Y."/>
            <person name="Jogler C."/>
        </authorList>
    </citation>
    <scope>NUCLEOTIDE SEQUENCE [LARGE SCALE GENOMIC DNA]</scope>
    <source>
        <strain evidence="1 2">K23_9</strain>
    </source>
</reference>
<accession>A0A517NRE1</accession>
<proteinExistence type="predicted"/>